<sequence length="420" mass="47765">MSYENKLMQMKKMLKKKAPETQARETAFQKPDAPEYAGRWQEAGLERIDNQFGTVFLRTVRYSPETVHGTSPLGELEEAAGVWAGSDGIHPFAEGDVRRLLFFDTETTGLKGTGSLIFMAGLLSVRDGEFVLDQYVLAGPAHETAFLYETGLWKPGFTVVTYNGKSFDWPQLKTRWTMCREHLPKLGDPDHIDLLQGTRRIWKGGLKSFSLKSIEEEILGFRREDDIPGFLAPIIYTDAVKSGSPDLLLGVLRHNEWDLLSLVTLFVRLTSLLMKGNEEPTPLPHTNIGKWFGDLKAYGRSREVLEEVTDLFFDETDEAHYHLGFLLKREGRYPDAEEAFEHAFSGKLDESMSLKALEEIAKLNEHRLGNLVKAEINCLRAIGLLEGMDRLKPKQKQRWKAAFEKRLSRIRSKREKQSGS</sequence>
<reference evidence="3" key="1">
    <citation type="submission" date="2017-01" db="EMBL/GenBank/DDBJ databases">
        <authorList>
            <person name="Varghese N."/>
            <person name="Submissions S."/>
        </authorList>
    </citation>
    <scope>NUCLEOTIDE SEQUENCE [LARGE SCALE GENOMIC DNA]</scope>
    <source>
        <strain evidence="3">MNA4</strain>
    </source>
</reference>
<accession>A0A1U7PL71</accession>
<dbReference type="Proteomes" id="UP000187550">
    <property type="component" value="Unassembled WGS sequence"/>
</dbReference>
<name>A0A1U7PL71_9BACI</name>
<organism evidence="2 3">
    <name type="scientific">Edaphobacillus lindanitolerans</name>
    <dbReference type="NCBI Taxonomy" id="550447"/>
    <lineage>
        <taxon>Bacteria</taxon>
        <taxon>Bacillati</taxon>
        <taxon>Bacillota</taxon>
        <taxon>Bacilli</taxon>
        <taxon>Bacillales</taxon>
        <taxon>Bacillaceae</taxon>
        <taxon>Edaphobacillus</taxon>
    </lineage>
</organism>
<dbReference type="SUPFAM" id="SSF48452">
    <property type="entry name" value="TPR-like"/>
    <property type="match status" value="1"/>
</dbReference>
<protein>
    <recommendedName>
        <fullName evidence="1">YprB ribonuclease H-like domain-containing protein</fullName>
    </recommendedName>
</protein>
<dbReference type="InterPro" id="IPR012337">
    <property type="entry name" value="RNaseH-like_sf"/>
</dbReference>
<dbReference type="PANTHER" id="PTHR38462">
    <property type="entry name" value="EXONUCLEASE-LIKE PROTEIN"/>
    <property type="match status" value="1"/>
</dbReference>
<keyword evidence="3" id="KW-1185">Reference proteome</keyword>
<dbReference type="SUPFAM" id="SSF53098">
    <property type="entry name" value="Ribonuclease H-like"/>
    <property type="match status" value="1"/>
</dbReference>
<dbReference type="InterPro" id="IPR038720">
    <property type="entry name" value="YprB_RNase_H-like_dom"/>
</dbReference>
<dbReference type="InterPro" id="IPR011990">
    <property type="entry name" value="TPR-like_helical_dom_sf"/>
</dbReference>
<dbReference type="PANTHER" id="PTHR38462:SF1">
    <property type="entry name" value="YPRB RIBONUCLEASE H-LIKE DOMAIN-CONTAINING PROTEIN"/>
    <property type="match status" value="1"/>
</dbReference>
<evidence type="ECO:0000259" key="1">
    <source>
        <dbReference type="Pfam" id="PF13482"/>
    </source>
</evidence>
<proteinExistence type="predicted"/>
<dbReference type="AlphaFoldDB" id="A0A1U7PL71"/>
<dbReference type="Gene3D" id="1.25.40.10">
    <property type="entry name" value="Tetratricopeptide repeat domain"/>
    <property type="match status" value="1"/>
</dbReference>
<feature type="domain" description="YprB ribonuclease H-like" evidence="1">
    <location>
        <begin position="101"/>
        <end position="269"/>
    </location>
</feature>
<evidence type="ECO:0000313" key="3">
    <source>
        <dbReference type="Proteomes" id="UP000187550"/>
    </source>
</evidence>
<evidence type="ECO:0000313" key="2">
    <source>
        <dbReference type="EMBL" id="SIT66249.1"/>
    </source>
</evidence>
<gene>
    <name evidence="2" type="ORF">SAMN05428946_0044</name>
</gene>
<dbReference type="RefSeq" id="WP_076756377.1">
    <property type="nucleotide sequence ID" value="NZ_FTPL01000001.1"/>
</dbReference>
<dbReference type="EMBL" id="FTPL01000001">
    <property type="protein sequence ID" value="SIT66249.1"/>
    <property type="molecule type" value="Genomic_DNA"/>
</dbReference>
<dbReference type="OrthoDB" id="9790530at2"/>
<dbReference type="STRING" id="550447.SAMN05428946_0044"/>
<dbReference type="Pfam" id="PF13482">
    <property type="entry name" value="RNase_H_2"/>
    <property type="match status" value="1"/>
</dbReference>